<keyword evidence="2 4" id="KW-0863">Zinc-finger</keyword>
<comment type="caution">
    <text evidence="7">The sequence shown here is derived from an EMBL/GenBank/DDBJ whole genome shotgun (WGS) entry which is preliminary data.</text>
</comment>
<evidence type="ECO:0000256" key="4">
    <source>
        <dbReference type="PROSITE-ProRule" id="PRU00449"/>
    </source>
</evidence>
<keyword evidence="8" id="KW-1185">Reference proteome</keyword>
<feature type="compositionally biased region" description="Basic and acidic residues" evidence="5">
    <location>
        <begin position="92"/>
        <end position="115"/>
    </location>
</feature>
<organism evidence="7 8">
    <name type="scientific">Hypothenemus hampei</name>
    <name type="common">Coffee berry borer</name>
    <dbReference type="NCBI Taxonomy" id="57062"/>
    <lineage>
        <taxon>Eukaryota</taxon>
        <taxon>Metazoa</taxon>
        <taxon>Ecdysozoa</taxon>
        <taxon>Arthropoda</taxon>
        <taxon>Hexapoda</taxon>
        <taxon>Insecta</taxon>
        <taxon>Pterygota</taxon>
        <taxon>Neoptera</taxon>
        <taxon>Endopterygota</taxon>
        <taxon>Coleoptera</taxon>
        <taxon>Polyphaga</taxon>
        <taxon>Cucujiformia</taxon>
        <taxon>Curculionidae</taxon>
        <taxon>Scolytinae</taxon>
        <taxon>Hypothenemus</taxon>
    </lineage>
</organism>
<reference evidence="7 8" key="1">
    <citation type="submission" date="2024-05" db="EMBL/GenBank/DDBJ databases">
        <title>Genetic variation in Jamaican populations of the coffee berry borer (Hypothenemus hampei).</title>
        <authorList>
            <person name="Errbii M."/>
            <person name="Myrie A."/>
        </authorList>
    </citation>
    <scope>NUCLEOTIDE SEQUENCE [LARGE SCALE GENOMIC DNA]</scope>
    <source>
        <strain evidence="7">JA-Hopewell-2020-01-JO</strain>
        <tissue evidence="7">Whole body</tissue>
    </source>
</reference>
<gene>
    <name evidence="7" type="ORF">ABEB36_000588</name>
</gene>
<evidence type="ECO:0000259" key="6">
    <source>
        <dbReference type="PROSITE" id="PS51039"/>
    </source>
</evidence>
<dbReference type="SMART" id="SM00154">
    <property type="entry name" value="ZnF_AN1"/>
    <property type="match status" value="1"/>
</dbReference>
<feature type="compositionally biased region" description="Polar residues" evidence="5">
    <location>
        <begin position="1"/>
        <end position="10"/>
    </location>
</feature>
<dbReference type="Proteomes" id="UP001566132">
    <property type="component" value="Unassembled WGS sequence"/>
</dbReference>
<dbReference type="AlphaFoldDB" id="A0ABD1FBS4"/>
<evidence type="ECO:0000313" key="7">
    <source>
        <dbReference type="EMBL" id="KAL1516712.1"/>
    </source>
</evidence>
<dbReference type="GO" id="GO:0008270">
    <property type="term" value="F:zinc ion binding"/>
    <property type="evidence" value="ECO:0007669"/>
    <property type="project" value="UniProtKB-KW"/>
</dbReference>
<evidence type="ECO:0000313" key="8">
    <source>
        <dbReference type="Proteomes" id="UP001566132"/>
    </source>
</evidence>
<dbReference type="InterPro" id="IPR000058">
    <property type="entry name" value="Znf_AN1"/>
</dbReference>
<name>A0ABD1FBS4_HYPHA</name>
<keyword evidence="1" id="KW-0479">Metal-binding</keyword>
<proteinExistence type="predicted"/>
<dbReference type="PROSITE" id="PS51039">
    <property type="entry name" value="ZF_AN1"/>
    <property type="match status" value="1"/>
</dbReference>
<evidence type="ECO:0000256" key="1">
    <source>
        <dbReference type="ARBA" id="ARBA00022723"/>
    </source>
</evidence>
<dbReference type="SUPFAM" id="SSF118310">
    <property type="entry name" value="AN1-like Zinc finger"/>
    <property type="match status" value="1"/>
</dbReference>
<feature type="compositionally biased region" description="Basic residues" evidence="5">
    <location>
        <begin position="116"/>
        <end position="125"/>
    </location>
</feature>
<feature type="region of interest" description="Disordered" evidence="5">
    <location>
        <begin position="1"/>
        <end position="34"/>
    </location>
</feature>
<dbReference type="InterPro" id="IPR035896">
    <property type="entry name" value="AN1-like_Znf"/>
</dbReference>
<dbReference type="Pfam" id="PF01428">
    <property type="entry name" value="zf-AN1"/>
    <property type="match status" value="1"/>
</dbReference>
<evidence type="ECO:0000256" key="3">
    <source>
        <dbReference type="ARBA" id="ARBA00022833"/>
    </source>
</evidence>
<feature type="region of interest" description="Disordered" evidence="5">
    <location>
        <begin position="92"/>
        <end position="136"/>
    </location>
</feature>
<protein>
    <recommendedName>
        <fullName evidence="6">AN1-type domain-containing protein</fullName>
    </recommendedName>
</protein>
<accession>A0ABD1FBS4</accession>
<dbReference type="Gene3D" id="4.10.1110.10">
    <property type="entry name" value="AN1-like Zinc finger"/>
    <property type="match status" value="1"/>
</dbReference>
<evidence type="ECO:0000256" key="2">
    <source>
        <dbReference type="ARBA" id="ARBA00022771"/>
    </source>
</evidence>
<sequence length="136" mass="15898">MSSTITQTKTENPHVKNKNKNLQQATQSRNENEAIENVKTLDNICTFTKCKNKTNLIAIDCKFCKGRFCTTHGLPEIHGCGEAIRREERREYMHPEPKLTQEKHDQTKTKLDMKLRHMQQQRKSKQGFQNKGNKKK</sequence>
<feature type="compositionally biased region" description="Polar residues" evidence="5">
    <location>
        <begin position="20"/>
        <end position="29"/>
    </location>
</feature>
<feature type="domain" description="AN1-type" evidence="6">
    <location>
        <begin position="39"/>
        <end position="88"/>
    </location>
</feature>
<feature type="compositionally biased region" description="Low complexity" evidence="5">
    <location>
        <begin position="126"/>
        <end position="136"/>
    </location>
</feature>
<dbReference type="EMBL" id="JBDJPC010000001">
    <property type="protein sequence ID" value="KAL1516712.1"/>
    <property type="molecule type" value="Genomic_DNA"/>
</dbReference>
<keyword evidence="3" id="KW-0862">Zinc</keyword>
<evidence type="ECO:0000256" key="5">
    <source>
        <dbReference type="SAM" id="MobiDB-lite"/>
    </source>
</evidence>